<dbReference type="AlphaFoldDB" id="A0A2T0SNB9"/>
<dbReference type="Gene3D" id="3.40.630.30">
    <property type="match status" value="1"/>
</dbReference>
<dbReference type="InterPro" id="IPR016181">
    <property type="entry name" value="Acyl_CoA_acyltransferase"/>
</dbReference>
<name>A0A2T0SNB9_9PSEU</name>
<dbReference type="Gene3D" id="3.40.50.1110">
    <property type="entry name" value="SGNH hydrolase"/>
    <property type="match status" value="1"/>
</dbReference>
<dbReference type="InterPro" id="IPR010037">
    <property type="entry name" value="FkbH_domain"/>
</dbReference>
<protein>
    <submittedName>
        <fullName evidence="1">D-glyceryl-ACP synthase</fullName>
    </submittedName>
</protein>
<organism evidence="1 2">
    <name type="scientific">Umezawaea tangerina</name>
    <dbReference type="NCBI Taxonomy" id="84725"/>
    <lineage>
        <taxon>Bacteria</taxon>
        <taxon>Bacillati</taxon>
        <taxon>Actinomycetota</taxon>
        <taxon>Actinomycetes</taxon>
        <taxon>Pseudonocardiales</taxon>
        <taxon>Pseudonocardiaceae</taxon>
        <taxon>Umezawaea</taxon>
    </lineage>
</organism>
<comment type="caution">
    <text evidence="1">The sequence shown here is derived from an EMBL/GenBank/DDBJ whole genome shotgun (WGS) entry which is preliminary data.</text>
</comment>
<dbReference type="NCBIfam" id="TIGR01681">
    <property type="entry name" value="HAD-SF-IIIC"/>
    <property type="match status" value="1"/>
</dbReference>
<evidence type="ECO:0000313" key="2">
    <source>
        <dbReference type="Proteomes" id="UP000239494"/>
    </source>
</evidence>
<proteinExistence type="predicted"/>
<sequence length="623" mass="67394">MEPLVELTAAHRSGTLADRYSDVPALLSGLSDADLTRAGQILSTVDRRAVRERHPAVPELRVAVTGHGTLSGIVAPLTAELARHGLLPDIRVGDYGTYVSDLSSPLSALHDGDPKLVLCVLTHHAVFEQVPVPWRVEDAVAALTSQVGLLRGLVARYDGSATLVLNTLPLPQSVLARLVDHRSRARLGAAWREANAELLRLSVEHTGVVVLDLDALLAGGAALSEPRMSGYAKAHLTPELLGAYARQVGHLARAVSGRGKKVLAVDLDETVWGGVIGEVGQEGIEVADTYRGEAFAAFQGVVKQLASQGVLLAAVSKNDLAPVLDALRTHPRMTLREEDFVRVVADWRVKHEHLSQLAADLNLGVDSIVFVDDNPFECGLVRHALPGVAVVQVDAEPALHVEKLLRDGWFDAVEATDEDRARPARYRDELVRTDFLQSFDSLEDYLAELGVRVRFEPATAAEAARVSQMTLRTNQFNLTTVRLQQADVLRLLDDRDAEVLVIESGDRFGDNGLVGAVFLRREGDAVRIDNFVLSCRVFARGIEQTCLAEVLRRAAATGATHVLASHRPTAKNHGVGEFYPRNGFTPVGEDGGVREFRHDLADIPTGHRHVRLTAAATPEGSTA</sequence>
<reference evidence="1 2" key="1">
    <citation type="submission" date="2018-03" db="EMBL/GenBank/DDBJ databases">
        <title>Genomic Encyclopedia of Archaeal and Bacterial Type Strains, Phase II (KMG-II): from individual species to whole genera.</title>
        <authorList>
            <person name="Goeker M."/>
        </authorList>
    </citation>
    <scope>NUCLEOTIDE SEQUENCE [LARGE SCALE GENOMIC DNA]</scope>
    <source>
        <strain evidence="1 2">DSM 44720</strain>
    </source>
</reference>
<dbReference type="RefSeq" id="WP_106194431.1">
    <property type="nucleotide sequence ID" value="NZ_PVTF01000015.1"/>
</dbReference>
<dbReference type="InterPro" id="IPR036412">
    <property type="entry name" value="HAD-like_sf"/>
</dbReference>
<dbReference type="SUPFAM" id="SSF56784">
    <property type="entry name" value="HAD-like"/>
    <property type="match status" value="1"/>
</dbReference>
<dbReference type="EMBL" id="PVTF01000015">
    <property type="protein sequence ID" value="PRY34873.1"/>
    <property type="molecule type" value="Genomic_DNA"/>
</dbReference>
<dbReference type="OrthoDB" id="323926at2"/>
<dbReference type="InterPro" id="IPR036514">
    <property type="entry name" value="SGNH_hydro_sf"/>
</dbReference>
<accession>A0A2T0SNB9</accession>
<keyword evidence="2" id="KW-1185">Reference proteome</keyword>
<dbReference type="InterPro" id="IPR023214">
    <property type="entry name" value="HAD_sf"/>
</dbReference>
<dbReference type="InterPro" id="IPR010033">
    <property type="entry name" value="HAD_SF_ppase_IIIC"/>
</dbReference>
<evidence type="ECO:0000313" key="1">
    <source>
        <dbReference type="EMBL" id="PRY34873.1"/>
    </source>
</evidence>
<dbReference type="Gene3D" id="3.40.50.1000">
    <property type="entry name" value="HAD superfamily/HAD-like"/>
    <property type="match status" value="1"/>
</dbReference>
<dbReference type="SUPFAM" id="SSF55729">
    <property type="entry name" value="Acyl-CoA N-acyltransferases (Nat)"/>
    <property type="match status" value="1"/>
</dbReference>
<dbReference type="NCBIfam" id="TIGR01686">
    <property type="entry name" value="FkbH"/>
    <property type="match status" value="1"/>
</dbReference>
<gene>
    <name evidence="1" type="ORF">CLV43_115149</name>
</gene>
<dbReference type="Proteomes" id="UP000239494">
    <property type="component" value="Unassembled WGS sequence"/>
</dbReference>